<reference evidence="2 3" key="1">
    <citation type="submission" date="2016-09" db="EMBL/GenBank/DDBJ databases">
        <title>Photobacterium proteolyticum sp. nov. a protease producing bacterium isolated from ocean sediments of Laizhou Bay.</title>
        <authorList>
            <person name="Li Y."/>
        </authorList>
    </citation>
    <scope>NUCLEOTIDE SEQUENCE [LARGE SCALE GENOMIC DNA]</scope>
    <source>
        <strain evidence="2 3">13-12</strain>
    </source>
</reference>
<dbReference type="STRING" id="1903952.BIT28_23205"/>
<comment type="caution">
    <text evidence="2">The sequence shown here is derived from an EMBL/GenBank/DDBJ whole genome shotgun (WGS) entry which is preliminary data.</text>
</comment>
<accession>A0A1Q9GLU7</accession>
<dbReference type="GO" id="GO:0004803">
    <property type="term" value="F:transposase activity"/>
    <property type="evidence" value="ECO:0007669"/>
    <property type="project" value="InterPro"/>
</dbReference>
<dbReference type="InterPro" id="IPR047650">
    <property type="entry name" value="Transpos_IS110"/>
</dbReference>
<keyword evidence="3" id="KW-1185">Reference proteome</keyword>
<name>A0A1Q9GLU7_9GAMM</name>
<dbReference type="PANTHER" id="PTHR33055">
    <property type="entry name" value="TRANSPOSASE FOR INSERTION SEQUENCE ELEMENT IS1111A"/>
    <property type="match status" value="1"/>
</dbReference>
<dbReference type="AlphaFoldDB" id="A0A1Q9GLU7"/>
<feature type="domain" description="Transposase IS116/IS110/IS902 C-terminal" evidence="1">
    <location>
        <begin position="22"/>
        <end position="105"/>
    </location>
</feature>
<sequence>MNKLNDRTKKLNQFVEHYDLTQILKTVPGIGDMTASLCFADISSAANFTNSRNMAVWLGLIPRQYSTGEKPKLLVVSKRGKKQLRLLFIHGATAVLSRADKTGKAIGQWLIDLRASKPIYSISQQTSKDSLDGRLQPV</sequence>
<evidence type="ECO:0000313" key="2">
    <source>
        <dbReference type="EMBL" id="OLQ75538.1"/>
    </source>
</evidence>
<dbReference type="GO" id="GO:0006313">
    <property type="term" value="P:DNA transposition"/>
    <property type="evidence" value="ECO:0007669"/>
    <property type="project" value="InterPro"/>
</dbReference>
<dbReference type="Pfam" id="PF02371">
    <property type="entry name" value="Transposase_20"/>
    <property type="match status" value="1"/>
</dbReference>
<dbReference type="EMBL" id="MJIL01000075">
    <property type="protein sequence ID" value="OLQ75538.1"/>
    <property type="molecule type" value="Genomic_DNA"/>
</dbReference>
<protein>
    <recommendedName>
        <fullName evidence="1">Transposase IS116/IS110/IS902 C-terminal domain-containing protein</fullName>
    </recommendedName>
</protein>
<proteinExistence type="predicted"/>
<gene>
    <name evidence="2" type="ORF">BIT28_23205</name>
</gene>
<dbReference type="Proteomes" id="UP000186905">
    <property type="component" value="Unassembled WGS sequence"/>
</dbReference>
<evidence type="ECO:0000259" key="1">
    <source>
        <dbReference type="Pfam" id="PF02371"/>
    </source>
</evidence>
<dbReference type="InterPro" id="IPR003346">
    <property type="entry name" value="Transposase_20"/>
</dbReference>
<dbReference type="GO" id="GO:0003677">
    <property type="term" value="F:DNA binding"/>
    <property type="evidence" value="ECO:0007669"/>
    <property type="project" value="InterPro"/>
</dbReference>
<dbReference type="PANTHER" id="PTHR33055:SF3">
    <property type="entry name" value="PUTATIVE TRANSPOSASE FOR IS117-RELATED"/>
    <property type="match status" value="1"/>
</dbReference>
<organism evidence="2 3">
    <name type="scientific">Photobacterium proteolyticum</name>
    <dbReference type="NCBI Taxonomy" id="1903952"/>
    <lineage>
        <taxon>Bacteria</taxon>
        <taxon>Pseudomonadati</taxon>
        <taxon>Pseudomonadota</taxon>
        <taxon>Gammaproteobacteria</taxon>
        <taxon>Vibrionales</taxon>
        <taxon>Vibrionaceae</taxon>
        <taxon>Photobacterium</taxon>
    </lineage>
</organism>
<evidence type="ECO:0000313" key="3">
    <source>
        <dbReference type="Proteomes" id="UP000186905"/>
    </source>
</evidence>